<dbReference type="Gene3D" id="3.40.50.1000">
    <property type="entry name" value="HAD superfamily/HAD-like"/>
    <property type="match status" value="1"/>
</dbReference>
<protein>
    <submittedName>
        <fullName evidence="1">Pyrophosphatase PpaX</fullName>
    </submittedName>
</protein>
<dbReference type="Proteomes" id="UP000198896">
    <property type="component" value="Unassembled WGS sequence"/>
</dbReference>
<dbReference type="RefSeq" id="WP_093912771.1">
    <property type="nucleotide sequence ID" value="NZ_FONL01000002.1"/>
</dbReference>
<gene>
    <name evidence="1" type="ORF">SAMN05216245_102192</name>
</gene>
<dbReference type="Pfam" id="PF13419">
    <property type="entry name" value="HAD_2"/>
    <property type="match status" value="1"/>
</dbReference>
<dbReference type="PANTHER" id="PTHR43434:SF26">
    <property type="entry name" value="PYROPHOSPHATASE PPAX"/>
    <property type="match status" value="1"/>
</dbReference>
<dbReference type="InterPro" id="IPR006439">
    <property type="entry name" value="HAD-SF_hydro_IA"/>
</dbReference>
<dbReference type="InterPro" id="IPR023214">
    <property type="entry name" value="HAD_sf"/>
</dbReference>
<dbReference type="GO" id="GO:0005829">
    <property type="term" value="C:cytosol"/>
    <property type="evidence" value="ECO:0007669"/>
    <property type="project" value="TreeGrafter"/>
</dbReference>
<reference evidence="1 2" key="1">
    <citation type="submission" date="2016-10" db="EMBL/GenBank/DDBJ databases">
        <authorList>
            <person name="de Groot N.N."/>
        </authorList>
    </citation>
    <scope>NUCLEOTIDE SEQUENCE [LARGE SCALE GENOMIC DNA]</scope>
    <source>
        <strain evidence="1 2">DSM 9236</strain>
    </source>
</reference>
<accession>A0A1I1YG24</accession>
<dbReference type="InterPro" id="IPR023198">
    <property type="entry name" value="PGP-like_dom2"/>
</dbReference>
<dbReference type="GO" id="GO:0006281">
    <property type="term" value="P:DNA repair"/>
    <property type="evidence" value="ECO:0007669"/>
    <property type="project" value="TreeGrafter"/>
</dbReference>
<dbReference type="InterPro" id="IPR041492">
    <property type="entry name" value="HAD_2"/>
</dbReference>
<evidence type="ECO:0000313" key="2">
    <source>
        <dbReference type="Proteomes" id="UP000198896"/>
    </source>
</evidence>
<dbReference type="AlphaFoldDB" id="A0A1I1YG24"/>
<dbReference type="Gene3D" id="1.10.150.240">
    <property type="entry name" value="Putative phosphatase, domain 2"/>
    <property type="match status" value="1"/>
</dbReference>
<dbReference type="SUPFAM" id="SSF56784">
    <property type="entry name" value="HAD-like"/>
    <property type="match status" value="1"/>
</dbReference>
<dbReference type="GO" id="GO:0008967">
    <property type="term" value="F:phosphoglycolate phosphatase activity"/>
    <property type="evidence" value="ECO:0007669"/>
    <property type="project" value="TreeGrafter"/>
</dbReference>
<name>A0A1I1YG24_9FIRM</name>
<keyword evidence="2" id="KW-1185">Reference proteome</keyword>
<dbReference type="PANTHER" id="PTHR43434">
    <property type="entry name" value="PHOSPHOGLYCOLATE PHOSPHATASE"/>
    <property type="match status" value="1"/>
</dbReference>
<dbReference type="STRING" id="1123323.SAMN05216245_102192"/>
<dbReference type="OrthoDB" id="9807630at2"/>
<sequence length="221" mass="24770">MIKGIIFDFDGTLANTLPVIFACYDYSTEKVLGKKADRAPFIETFGLPLKICLTKVFGEETGSRICDEYRAYQELHHDELIQSFPKVKETLEQLQQMQIPMAVVTSKTTATCLRGARCLGIDNYFVTVIGSDIVKHPKPDAEPTRMALERLGMRPEETLCVGDAPFDIMSGKAAGCLTAAVKYTQVDAERFKSPATPDYWLTDLEDLILLVGEGTRRYQHY</sequence>
<organism evidence="1 2">
    <name type="scientific">Succiniclasticum ruminis DSM 9236</name>
    <dbReference type="NCBI Taxonomy" id="1123323"/>
    <lineage>
        <taxon>Bacteria</taxon>
        <taxon>Bacillati</taxon>
        <taxon>Bacillota</taxon>
        <taxon>Negativicutes</taxon>
        <taxon>Acidaminococcales</taxon>
        <taxon>Acidaminococcaceae</taxon>
        <taxon>Succiniclasticum</taxon>
    </lineage>
</organism>
<dbReference type="NCBIfam" id="TIGR01549">
    <property type="entry name" value="HAD-SF-IA-v1"/>
    <property type="match status" value="1"/>
</dbReference>
<dbReference type="SFLD" id="SFLDS00003">
    <property type="entry name" value="Haloacid_Dehalogenase"/>
    <property type="match status" value="1"/>
</dbReference>
<evidence type="ECO:0000313" key="1">
    <source>
        <dbReference type="EMBL" id="SFE18526.1"/>
    </source>
</evidence>
<dbReference type="PRINTS" id="PR00413">
    <property type="entry name" value="HADHALOGNASE"/>
</dbReference>
<dbReference type="EMBL" id="FONL01000002">
    <property type="protein sequence ID" value="SFE18526.1"/>
    <property type="molecule type" value="Genomic_DNA"/>
</dbReference>
<proteinExistence type="predicted"/>
<dbReference type="PROSITE" id="PS51257">
    <property type="entry name" value="PROKAR_LIPOPROTEIN"/>
    <property type="match status" value="1"/>
</dbReference>
<dbReference type="InterPro" id="IPR050155">
    <property type="entry name" value="HAD-like_hydrolase_sf"/>
</dbReference>
<dbReference type="SFLD" id="SFLDG01129">
    <property type="entry name" value="C1.5:_HAD__Beta-PGM__Phosphata"/>
    <property type="match status" value="1"/>
</dbReference>
<dbReference type="InterPro" id="IPR036412">
    <property type="entry name" value="HAD-like_sf"/>
</dbReference>